<feature type="domain" description="Histidine kinase" evidence="6">
    <location>
        <begin position="37"/>
        <end position="112"/>
    </location>
</feature>
<dbReference type="Gene3D" id="3.40.50.2300">
    <property type="match status" value="1"/>
</dbReference>
<dbReference type="SMART" id="SM00448">
    <property type="entry name" value="REC"/>
    <property type="match status" value="1"/>
</dbReference>
<dbReference type="Pfam" id="PF02518">
    <property type="entry name" value="HATPase_c"/>
    <property type="match status" value="1"/>
</dbReference>
<evidence type="ECO:0000256" key="5">
    <source>
        <dbReference type="PROSITE-ProRule" id="PRU00169"/>
    </source>
</evidence>
<dbReference type="InterPro" id="IPR011006">
    <property type="entry name" value="CheY-like_superfamily"/>
</dbReference>
<keyword evidence="4" id="KW-0418">Kinase</keyword>
<dbReference type="PROSITE" id="PS50110">
    <property type="entry name" value="RESPONSE_REGULATORY"/>
    <property type="match status" value="1"/>
</dbReference>
<sequence length="240" mass="26919">MQYVRTIRELSLTQHSLVLFDASEENCGVFHSSLQWIRIAVIDTGIGILKEDLTSLFVPYKQIRSGETQKGRGTGLGLSLSLYIVCLHQGIIRVITEPQVGSTFEIYLPLTKMDGNVVPSEQDTIPRVIEEKIETIAVVDDQLSIRQLVKSCLKRLGYTCTLFKNGEEFLDSVHEGNTFDLVLLDYEMPGMNGGEVTKILRQEQYSGRIVGLTGNTMSEQRDAYIRCGTDGYMCVLIKQD</sequence>
<dbReference type="GO" id="GO:0000155">
    <property type="term" value="F:phosphorelay sensor kinase activity"/>
    <property type="evidence" value="ECO:0007669"/>
    <property type="project" value="TreeGrafter"/>
</dbReference>
<organism evidence="8">
    <name type="scientific">Blastocystis hominis</name>
    <dbReference type="NCBI Taxonomy" id="12968"/>
    <lineage>
        <taxon>Eukaryota</taxon>
        <taxon>Sar</taxon>
        <taxon>Stramenopiles</taxon>
        <taxon>Bigyra</taxon>
        <taxon>Opalozoa</taxon>
        <taxon>Opalinata</taxon>
        <taxon>Blastocystidae</taxon>
        <taxon>Blastocystis</taxon>
    </lineage>
</organism>
<accession>D8M9P2</accession>
<keyword evidence="5" id="KW-0597">Phosphoprotein</keyword>
<dbReference type="RefSeq" id="XP_012898829.1">
    <property type="nucleotide sequence ID" value="XM_013043375.1"/>
</dbReference>
<dbReference type="PANTHER" id="PTHR43047">
    <property type="entry name" value="TWO-COMPONENT HISTIDINE PROTEIN KINASE"/>
    <property type="match status" value="1"/>
</dbReference>
<dbReference type="Gene3D" id="3.30.565.10">
    <property type="entry name" value="Histidine kinase-like ATPase, C-terminal domain"/>
    <property type="match status" value="1"/>
</dbReference>
<dbReference type="OrthoDB" id="204423at2759"/>
<dbReference type="GO" id="GO:0009927">
    <property type="term" value="F:histidine phosphotransfer kinase activity"/>
    <property type="evidence" value="ECO:0007669"/>
    <property type="project" value="TreeGrafter"/>
</dbReference>
<proteinExistence type="predicted"/>
<evidence type="ECO:0000256" key="2">
    <source>
        <dbReference type="ARBA" id="ARBA00012438"/>
    </source>
</evidence>
<name>D8M9P2_BLAHO</name>
<dbReference type="Pfam" id="PF00072">
    <property type="entry name" value="Response_reg"/>
    <property type="match status" value="1"/>
</dbReference>
<comment type="catalytic activity">
    <reaction evidence="1">
        <text>ATP + protein L-histidine = ADP + protein N-phospho-L-histidine.</text>
        <dbReference type="EC" id="2.7.13.3"/>
    </reaction>
</comment>
<protein>
    <recommendedName>
        <fullName evidence="2">histidine kinase</fullName>
        <ecNumber evidence="2">2.7.13.3</ecNumber>
    </recommendedName>
</protein>
<dbReference type="SUPFAM" id="SSF55874">
    <property type="entry name" value="ATPase domain of HSP90 chaperone/DNA topoisomerase II/histidine kinase"/>
    <property type="match status" value="1"/>
</dbReference>
<dbReference type="Proteomes" id="UP000008312">
    <property type="component" value="Unassembled WGS sequence"/>
</dbReference>
<evidence type="ECO:0000313" key="8">
    <source>
        <dbReference type="EMBL" id="CBK24781.2"/>
    </source>
</evidence>
<evidence type="ECO:0000313" key="9">
    <source>
        <dbReference type="Proteomes" id="UP000008312"/>
    </source>
</evidence>
<dbReference type="SMART" id="SM00387">
    <property type="entry name" value="HATPase_c"/>
    <property type="match status" value="1"/>
</dbReference>
<evidence type="ECO:0000256" key="3">
    <source>
        <dbReference type="ARBA" id="ARBA00022679"/>
    </source>
</evidence>
<dbReference type="EMBL" id="FN668689">
    <property type="protein sequence ID" value="CBK24781.2"/>
    <property type="molecule type" value="Genomic_DNA"/>
</dbReference>
<dbReference type="InParanoid" id="D8M9P2"/>
<evidence type="ECO:0000259" key="6">
    <source>
        <dbReference type="PROSITE" id="PS50109"/>
    </source>
</evidence>
<dbReference type="GeneID" id="24921497"/>
<feature type="domain" description="Response regulatory" evidence="7">
    <location>
        <begin position="135"/>
        <end position="240"/>
    </location>
</feature>
<dbReference type="InterPro" id="IPR003594">
    <property type="entry name" value="HATPase_dom"/>
</dbReference>
<feature type="modified residue" description="4-aspartylphosphate" evidence="5">
    <location>
        <position position="185"/>
    </location>
</feature>
<evidence type="ECO:0000256" key="4">
    <source>
        <dbReference type="ARBA" id="ARBA00022777"/>
    </source>
</evidence>
<evidence type="ECO:0000259" key="7">
    <source>
        <dbReference type="PROSITE" id="PS50110"/>
    </source>
</evidence>
<dbReference type="PANTHER" id="PTHR43047:SF72">
    <property type="entry name" value="OSMOSENSING HISTIDINE PROTEIN KINASE SLN1"/>
    <property type="match status" value="1"/>
</dbReference>
<dbReference type="GO" id="GO:0005886">
    <property type="term" value="C:plasma membrane"/>
    <property type="evidence" value="ECO:0007669"/>
    <property type="project" value="TreeGrafter"/>
</dbReference>
<dbReference type="SUPFAM" id="SSF52172">
    <property type="entry name" value="CheY-like"/>
    <property type="match status" value="1"/>
</dbReference>
<evidence type="ECO:0000256" key="1">
    <source>
        <dbReference type="ARBA" id="ARBA00000085"/>
    </source>
</evidence>
<dbReference type="InterPro" id="IPR004358">
    <property type="entry name" value="Sig_transdc_His_kin-like_C"/>
</dbReference>
<keyword evidence="3" id="KW-0808">Transferase</keyword>
<keyword evidence="9" id="KW-1185">Reference proteome</keyword>
<gene>
    <name evidence="8" type="ORF">GSBLH_T00004472001</name>
</gene>
<dbReference type="CDD" id="cd17546">
    <property type="entry name" value="REC_hyHK_CKI1_RcsC-like"/>
    <property type="match status" value="1"/>
</dbReference>
<dbReference type="PROSITE" id="PS50109">
    <property type="entry name" value="HIS_KIN"/>
    <property type="match status" value="1"/>
</dbReference>
<dbReference type="InterPro" id="IPR036890">
    <property type="entry name" value="HATPase_C_sf"/>
</dbReference>
<dbReference type="EC" id="2.7.13.3" evidence="2"/>
<dbReference type="PRINTS" id="PR00344">
    <property type="entry name" value="BCTRLSENSOR"/>
</dbReference>
<dbReference type="AlphaFoldDB" id="D8M9P2"/>
<dbReference type="InterPro" id="IPR005467">
    <property type="entry name" value="His_kinase_dom"/>
</dbReference>
<dbReference type="InterPro" id="IPR001789">
    <property type="entry name" value="Sig_transdc_resp-reg_receiver"/>
</dbReference>
<reference evidence="8" key="1">
    <citation type="submission" date="2010-02" db="EMBL/GenBank/DDBJ databases">
        <title>Sequencing and annotation of the Blastocystis hominis genome.</title>
        <authorList>
            <person name="Wincker P."/>
        </authorList>
    </citation>
    <scope>NUCLEOTIDE SEQUENCE</scope>
    <source>
        <strain evidence="8">Singapore isolate B</strain>
    </source>
</reference>